<sequence>MRAEITEVAEGYQIRQLIDFSLSVKKKEVEAFFKEDLMLFARGAMRTSVYDCINNMQSFYDAIDKSGGITFLQGLELFLIQEREKFDSQPGGSDNLFLYQIAQAFLVHTSLMHYKEGPLLEAEFSETPDGYKGKQTINSTLFVDKEMVALFFEERIRTLLEDNPSTDAAAFWSFLWDLHDLYDSPEMLGGPIPIAGIEAFLILKMEELEKSNQCESEEYGLYQTVKELLIHINKDYIEGRRSLLE</sequence>
<accession>A0A0G0P6H4</accession>
<evidence type="ECO:0000313" key="1">
    <source>
        <dbReference type="EMBL" id="KKQ93709.1"/>
    </source>
</evidence>
<name>A0A0G0P6H4_UNCC2</name>
<reference evidence="1 2" key="1">
    <citation type="journal article" date="2015" name="Nature">
        <title>rRNA introns, odd ribosomes, and small enigmatic genomes across a large radiation of phyla.</title>
        <authorList>
            <person name="Brown C.T."/>
            <person name="Hug L.A."/>
            <person name="Thomas B.C."/>
            <person name="Sharon I."/>
            <person name="Castelle C.J."/>
            <person name="Singh A."/>
            <person name="Wilkins M.J."/>
            <person name="Williams K.H."/>
            <person name="Banfield J.F."/>
        </authorList>
    </citation>
    <scope>NUCLEOTIDE SEQUENCE [LARGE SCALE GENOMIC DNA]</scope>
</reference>
<comment type="caution">
    <text evidence="1">The sequence shown here is derived from an EMBL/GenBank/DDBJ whole genome shotgun (WGS) entry which is preliminary data.</text>
</comment>
<dbReference type="STRING" id="1618345.UT18_C0016G0005"/>
<protein>
    <submittedName>
        <fullName evidence="1">Uncharacterized protein</fullName>
    </submittedName>
</protein>
<dbReference type="AlphaFoldDB" id="A0A0G0P6H4"/>
<organism evidence="1 2">
    <name type="scientific">candidate division CPR2 bacterium GW2011_GWC2_39_10</name>
    <dbReference type="NCBI Taxonomy" id="1618345"/>
    <lineage>
        <taxon>Bacteria</taxon>
        <taxon>Bacteria division CPR2</taxon>
    </lineage>
</organism>
<evidence type="ECO:0000313" key="2">
    <source>
        <dbReference type="Proteomes" id="UP000034207"/>
    </source>
</evidence>
<gene>
    <name evidence="1" type="ORF">UT18_C0016G0005</name>
</gene>
<dbReference type="EMBL" id="LBVV01000016">
    <property type="protein sequence ID" value="KKQ93709.1"/>
    <property type="molecule type" value="Genomic_DNA"/>
</dbReference>
<proteinExistence type="predicted"/>
<dbReference type="Proteomes" id="UP000034207">
    <property type="component" value="Unassembled WGS sequence"/>
</dbReference>